<dbReference type="SUPFAM" id="SSF48371">
    <property type="entry name" value="ARM repeat"/>
    <property type="match status" value="1"/>
</dbReference>
<dbReference type="PANTHER" id="PTHR10648">
    <property type="entry name" value="SERINE/THREONINE-PROTEIN PHOSPHATASE PP2A 65 KDA REGULATORY SUBUNIT"/>
    <property type="match status" value="1"/>
</dbReference>
<evidence type="ECO:0000313" key="3">
    <source>
        <dbReference type="EMBL" id="NDV30315.1"/>
    </source>
</evidence>
<dbReference type="InterPro" id="IPR011989">
    <property type="entry name" value="ARM-like"/>
</dbReference>
<feature type="repeat" description="HEAT" evidence="2">
    <location>
        <begin position="93"/>
        <end position="132"/>
    </location>
</feature>
<feature type="repeat" description="HEAT" evidence="2">
    <location>
        <begin position="12"/>
        <end position="50"/>
    </location>
</feature>
<keyword evidence="1" id="KW-0677">Repeat</keyword>
<dbReference type="InterPro" id="IPR000357">
    <property type="entry name" value="HEAT"/>
</dbReference>
<dbReference type="InterPro" id="IPR051023">
    <property type="entry name" value="PP2A_Regulatory_Subunit_A"/>
</dbReference>
<dbReference type="GO" id="GO:0019888">
    <property type="term" value="F:protein phosphatase regulator activity"/>
    <property type="evidence" value="ECO:0007669"/>
    <property type="project" value="TreeGrafter"/>
</dbReference>
<dbReference type="GO" id="GO:0005737">
    <property type="term" value="C:cytoplasm"/>
    <property type="evidence" value="ECO:0007669"/>
    <property type="project" value="TreeGrafter"/>
</dbReference>
<dbReference type="PANTHER" id="PTHR10648:SF1">
    <property type="entry name" value="SERINE_THREONINE-PROTEIN PHOSPHATASE 4 REGULATORY SUBUNIT 1"/>
    <property type="match status" value="1"/>
</dbReference>
<dbReference type="InterPro" id="IPR021133">
    <property type="entry name" value="HEAT_type_2"/>
</dbReference>
<proteinExistence type="predicted"/>
<feature type="repeat" description="HEAT" evidence="2">
    <location>
        <begin position="298"/>
        <end position="334"/>
    </location>
</feature>
<dbReference type="PROSITE" id="PS50077">
    <property type="entry name" value="HEAT_REPEAT"/>
    <property type="match status" value="7"/>
</dbReference>
<dbReference type="InterPro" id="IPR016024">
    <property type="entry name" value="ARM-type_fold"/>
</dbReference>
<dbReference type="Gene3D" id="1.25.10.10">
    <property type="entry name" value="Leucine-rich Repeat Variant"/>
    <property type="match status" value="1"/>
</dbReference>
<evidence type="ECO:0000256" key="1">
    <source>
        <dbReference type="ARBA" id="ARBA00022737"/>
    </source>
</evidence>
<organism evidence="3">
    <name type="scientific">Arcella intermedia</name>
    <dbReference type="NCBI Taxonomy" id="1963864"/>
    <lineage>
        <taxon>Eukaryota</taxon>
        <taxon>Amoebozoa</taxon>
        <taxon>Tubulinea</taxon>
        <taxon>Elardia</taxon>
        <taxon>Arcellinida</taxon>
        <taxon>Sphaerothecina</taxon>
        <taxon>Arcellidae</taxon>
        <taxon>Arcella</taxon>
    </lineage>
</organism>
<dbReference type="Pfam" id="PF02985">
    <property type="entry name" value="HEAT"/>
    <property type="match status" value="1"/>
</dbReference>
<evidence type="ECO:0000256" key="2">
    <source>
        <dbReference type="PROSITE-ProRule" id="PRU00103"/>
    </source>
</evidence>
<protein>
    <recommendedName>
        <fullName evidence="4">TOG domain-containing protein</fullName>
    </recommendedName>
</protein>
<feature type="repeat" description="HEAT" evidence="2">
    <location>
        <begin position="414"/>
        <end position="452"/>
    </location>
</feature>
<feature type="repeat" description="HEAT" evidence="2">
    <location>
        <begin position="133"/>
        <end position="170"/>
    </location>
</feature>
<feature type="repeat" description="HEAT" evidence="2">
    <location>
        <begin position="172"/>
        <end position="210"/>
    </location>
</feature>
<reference evidence="3" key="1">
    <citation type="journal article" date="2020" name="J. Eukaryot. Microbiol.">
        <title>De novo Sequencing, Assembly and Annotation of the Transcriptome for the Free-Living Testate Amoeba Arcella intermedia.</title>
        <authorList>
            <person name="Ribeiro G.M."/>
            <person name="Porfirio-Sousa A.L."/>
            <person name="Maurer-Alcala X.X."/>
            <person name="Katz L.A."/>
            <person name="Lahr D.J.G."/>
        </authorList>
    </citation>
    <scope>NUCLEOTIDE SEQUENCE</scope>
</reference>
<accession>A0A6B2L0B2</accession>
<evidence type="ECO:0008006" key="4">
    <source>
        <dbReference type="Google" id="ProtNLM"/>
    </source>
</evidence>
<feature type="repeat" description="HEAT" evidence="2">
    <location>
        <begin position="54"/>
        <end position="91"/>
    </location>
</feature>
<name>A0A6B2L0B2_9EUKA</name>
<dbReference type="AlphaFoldDB" id="A0A6B2L0B2"/>
<sequence>MAIGFEQSSTLLIPALESMAYDPDITIRLAVAKSLGSFSVYLIQENSEMDLNQIFDILFKCLSDKGNEVKDAAVVSLISIAELLGSEKIEEILIPRINELMENDYEEDCRALAILLLNKLAPVMGPMLTRQHTLPVLENFTNDPVFRVRVAFVTSMNSLFKIIGMEDTTSILLPLYLKLSKDEIWTVRKSCAGMIAEISAFVSEEIRCQELTPLFHYFSTDSSRWVRAAALSAFGPFIVSFPKPLPADDENFNKLISYFCNLANTTDADVADSENQVFCAFNFPAVLSTFGVKYWPLLQPTYEGLSQNLQWKVRRSLAYSLHEVAAILGNEISEVTLVPIFETFLKDLDEVKVGVIKYLAKFLSVLSMERRKTYTYVLEDLLQPPLNWRFRKLIGKQIGDLACIYDDKTISNEIMPIVYSLISDPVARVRRAALPQIGKVIVSLESNTEKRTELLEKIQKLSTSDSYQNRLVFAKICSSAVSVVSNEIFSNYFLKEILLFAQDKVPNIRVVAAEALLQVSKNEHFSQDPQVLETIDLLSKDTDQDVLIVLKVTNAPYNFEPKVPMPPSTSVNV</sequence>
<dbReference type="EMBL" id="GIBP01001346">
    <property type="protein sequence ID" value="NDV30315.1"/>
    <property type="molecule type" value="Transcribed_RNA"/>
</dbReference>